<dbReference type="SUPFAM" id="SSF52540">
    <property type="entry name" value="P-loop containing nucleoside triphosphate hydrolases"/>
    <property type="match status" value="1"/>
</dbReference>
<organism evidence="2 3">
    <name type="scientific">Dyadobacter helix</name>
    <dbReference type="NCBI Taxonomy" id="2822344"/>
    <lineage>
        <taxon>Bacteria</taxon>
        <taxon>Pseudomonadati</taxon>
        <taxon>Bacteroidota</taxon>
        <taxon>Cytophagia</taxon>
        <taxon>Cytophagales</taxon>
        <taxon>Spirosomataceae</taxon>
        <taxon>Dyadobacter</taxon>
    </lineage>
</organism>
<evidence type="ECO:0000313" key="3">
    <source>
        <dbReference type="Proteomes" id="UP000680038"/>
    </source>
</evidence>
<evidence type="ECO:0000259" key="1">
    <source>
        <dbReference type="Pfam" id="PF13175"/>
    </source>
</evidence>
<dbReference type="InterPro" id="IPR041685">
    <property type="entry name" value="AAA_GajA/Old/RecF-like"/>
</dbReference>
<keyword evidence="3" id="KW-1185">Reference proteome</keyword>
<dbReference type="AlphaFoldDB" id="A0A916NMH3"/>
<reference evidence="2" key="1">
    <citation type="submission" date="2021-04" db="EMBL/GenBank/DDBJ databases">
        <authorList>
            <person name="Rodrigo-Torres L."/>
            <person name="Arahal R. D."/>
            <person name="Lucena T."/>
        </authorList>
    </citation>
    <scope>NUCLEOTIDE SEQUENCE</scope>
    <source>
        <strain evidence="2">CECT 9275</strain>
    </source>
</reference>
<gene>
    <name evidence="2" type="primary">recF_3</name>
    <name evidence="2" type="ORF">DYBT9275_03854</name>
</gene>
<dbReference type="InterPro" id="IPR027417">
    <property type="entry name" value="P-loop_NTPase"/>
</dbReference>
<name>A0A916NMH3_9BACT</name>
<dbReference type="Pfam" id="PF13175">
    <property type="entry name" value="AAA_15"/>
    <property type="match status" value="1"/>
</dbReference>
<evidence type="ECO:0000313" key="2">
    <source>
        <dbReference type="EMBL" id="CAG5006578.1"/>
    </source>
</evidence>
<dbReference type="PANTHER" id="PTHR43581">
    <property type="entry name" value="ATP/GTP PHOSPHATASE"/>
    <property type="match status" value="1"/>
</dbReference>
<accession>A0A916NMH3</accession>
<sequence length="254" mass="28341">MKISLIKISNFRSLRSTRIETTDFNILVGQNNCGKTNFFEAIEFFFNGLGRGEAVNDLKFRRDADAEIEVEIEFIGAQEAAGRMQNQSNKTKILKALDESDTVSFKRTSGEPGKRSMFVNGNEVNPGTGFDKALGDFLPKLEYISTKQYYDAVAKFSKSTPIGIMLSGVLAAILEQNPHYLEFQAKFNQLFENDDSEIKVQFDAIGTTVKGFLEKQFPDTTKVAYSGESLPVIPDERLPVFPDERLPVAAGLDH</sequence>
<proteinExistence type="predicted"/>
<dbReference type="Proteomes" id="UP000680038">
    <property type="component" value="Unassembled WGS sequence"/>
</dbReference>
<dbReference type="Gene3D" id="3.40.50.300">
    <property type="entry name" value="P-loop containing nucleotide triphosphate hydrolases"/>
    <property type="match status" value="1"/>
</dbReference>
<comment type="caution">
    <text evidence="2">The sequence shown here is derived from an EMBL/GenBank/DDBJ whole genome shotgun (WGS) entry which is preliminary data.</text>
</comment>
<dbReference type="InterPro" id="IPR051396">
    <property type="entry name" value="Bact_Antivir_Def_Nuclease"/>
</dbReference>
<feature type="domain" description="Endonuclease GajA/Old nuclease/RecF-like AAA" evidence="1">
    <location>
        <begin position="1"/>
        <end position="72"/>
    </location>
</feature>
<dbReference type="EMBL" id="CAJRAF010000002">
    <property type="protein sequence ID" value="CAG5006578.1"/>
    <property type="molecule type" value="Genomic_DNA"/>
</dbReference>
<protein>
    <submittedName>
        <fullName evidence="2">DNA replication and repair protein RecF</fullName>
    </submittedName>
</protein>
<dbReference type="RefSeq" id="WP_215240291.1">
    <property type="nucleotide sequence ID" value="NZ_CAJRAF010000002.1"/>
</dbReference>
<dbReference type="PANTHER" id="PTHR43581:SF4">
    <property type="entry name" value="ATP_GTP PHOSPHATASE"/>
    <property type="match status" value="1"/>
</dbReference>